<gene>
    <name evidence="2" type="ORF">DAY19_02980</name>
</gene>
<proteinExistence type="predicted"/>
<feature type="signal peptide" evidence="1">
    <location>
        <begin position="1"/>
        <end position="22"/>
    </location>
</feature>
<evidence type="ECO:0000256" key="1">
    <source>
        <dbReference type="SAM" id="SignalP"/>
    </source>
</evidence>
<dbReference type="RefSeq" id="WP_114705699.1">
    <property type="nucleotide sequence ID" value="NZ_QDKL01000001.1"/>
</dbReference>
<comment type="caution">
    <text evidence="2">The sequence shown here is derived from an EMBL/GenBank/DDBJ whole genome shotgun (WGS) entry which is preliminary data.</text>
</comment>
<dbReference type="EMBL" id="QDKL01000001">
    <property type="protein sequence ID" value="RZF22754.1"/>
    <property type="molecule type" value="Genomic_DNA"/>
</dbReference>
<dbReference type="PROSITE" id="PS51257">
    <property type="entry name" value="PROKAR_LIPOPROTEIN"/>
    <property type="match status" value="1"/>
</dbReference>
<organism evidence="2 3">
    <name type="scientific">Halobacteriovorax vibrionivorans</name>
    <dbReference type="NCBI Taxonomy" id="2152716"/>
    <lineage>
        <taxon>Bacteria</taxon>
        <taxon>Pseudomonadati</taxon>
        <taxon>Bdellovibrionota</taxon>
        <taxon>Bacteriovoracia</taxon>
        <taxon>Bacteriovoracales</taxon>
        <taxon>Halobacteriovoraceae</taxon>
        <taxon>Halobacteriovorax</taxon>
    </lineage>
</organism>
<dbReference type="Proteomes" id="UP000443582">
    <property type="component" value="Unassembled WGS sequence"/>
</dbReference>
<protein>
    <recommendedName>
        <fullName evidence="4">Lipoprotein</fullName>
    </recommendedName>
</protein>
<reference evidence="3" key="1">
    <citation type="journal article" date="2019" name="Int. J. Syst. Evol. Microbiol.">
        <title>Halobacteriovorax valvorus sp. nov., a novel prokaryotic predator isolated from coastal seawater of China.</title>
        <authorList>
            <person name="Chen M.-X."/>
        </authorList>
    </citation>
    <scope>NUCLEOTIDE SEQUENCE [LARGE SCALE GENOMIC DNA]</scope>
    <source>
        <strain evidence="3">BL9</strain>
    </source>
</reference>
<keyword evidence="1" id="KW-0732">Signal</keyword>
<accession>A0ABY0IIH0</accession>
<name>A0ABY0IIH0_9BACT</name>
<evidence type="ECO:0000313" key="2">
    <source>
        <dbReference type="EMBL" id="RZF22754.1"/>
    </source>
</evidence>
<feature type="chain" id="PRO_5046170660" description="Lipoprotein" evidence="1">
    <location>
        <begin position="23"/>
        <end position="244"/>
    </location>
</feature>
<evidence type="ECO:0008006" key="4">
    <source>
        <dbReference type="Google" id="ProtNLM"/>
    </source>
</evidence>
<evidence type="ECO:0000313" key="3">
    <source>
        <dbReference type="Proteomes" id="UP000443582"/>
    </source>
</evidence>
<sequence>MKLNLKNSILSVIVLASLVGCGSDGGGGLNGSGFNYNVNVNNGTTNGLASSLVTAQQLANAIANNNFGQSSPQGLYAFQKSNSSYGSQDCEEKWYGTICTYSSSSSSYNNQDIGFRELGANGVINRNVNYYGTQYTYSEDAHFGSSLSSLANNLASYVMSANANGNLYKVDPYGRYYRYSDNMNCTQFYSLGYGSQSDCEYVKRISSRRWVIKINGAANLIDMNQALIRQPVSREATTVNATPY</sequence>
<keyword evidence="3" id="KW-1185">Reference proteome</keyword>